<comment type="caution">
    <text evidence="2">The sequence shown here is derived from an EMBL/GenBank/DDBJ whole genome shotgun (WGS) entry which is preliminary data.</text>
</comment>
<evidence type="ECO:0000313" key="2">
    <source>
        <dbReference type="EMBL" id="KAD7480393.1"/>
    </source>
</evidence>
<organism evidence="2 3">
    <name type="scientific">Mikania micrantha</name>
    <name type="common">bitter vine</name>
    <dbReference type="NCBI Taxonomy" id="192012"/>
    <lineage>
        <taxon>Eukaryota</taxon>
        <taxon>Viridiplantae</taxon>
        <taxon>Streptophyta</taxon>
        <taxon>Embryophyta</taxon>
        <taxon>Tracheophyta</taxon>
        <taxon>Spermatophyta</taxon>
        <taxon>Magnoliopsida</taxon>
        <taxon>eudicotyledons</taxon>
        <taxon>Gunneridae</taxon>
        <taxon>Pentapetalae</taxon>
        <taxon>asterids</taxon>
        <taxon>campanulids</taxon>
        <taxon>Asterales</taxon>
        <taxon>Asteraceae</taxon>
        <taxon>Asteroideae</taxon>
        <taxon>Heliantheae alliance</taxon>
        <taxon>Eupatorieae</taxon>
        <taxon>Mikania</taxon>
    </lineage>
</organism>
<name>A0A5N6Q782_9ASTR</name>
<reference evidence="2 3" key="1">
    <citation type="submission" date="2019-05" db="EMBL/GenBank/DDBJ databases">
        <title>Mikania micrantha, genome provides insights into the molecular mechanism of rapid growth.</title>
        <authorList>
            <person name="Liu B."/>
        </authorList>
    </citation>
    <scope>NUCLEOTIDE SEQUENCE [LARGE SCALE GENOMIC DNA]</scope>
    <source>
        <strain evidence="2">NLD-2019</strain>
        <tissue evidence="2">Leaf</tissue>
    </source>
</reference>
<gene>
    <name evidence="2" type="ORF">E3N88_03529</name>
</gene>
<proteinExistence type="predicted"/>
<protein>
    <submittedName>
        <fullName evidence="2">Uncharacterized protein</fullName>
    </submittedName>
</protein>
<dbReference type="Proteomes" id="UP000326396">
    <property type="component" value="Linkage Group LG1"/>
</dbReference>
<evidence type="ECO:0000256" key="1">
    <source>
        <dbReference type="SAM" id="MobiDB-lite"/>
    </source>
</evidence>
<dbReference type="EMBL" id="SZYD01000001">
    <property type="protein sequence ID" value="KAD7480393.1"/>
    <property type="molecule type" value="Genomic_DNA"/>
</dbReference>
<dbReference type="AlphaFoldDB" id="A0A5N6Q782"/>
<evidence type="ECO:0000313" key="3">
    <source>
        <dbReference type="Proteomes" id="UP000326396"/>
    </source>
</evidence>
<accession>A0A5N6Q782</accession>
<feature type="region of interest" description="Disordered" evidence="1">
    <location>
        <begin position="58"/>
        <end position="96"/>
    </location>
</feature>
<feature type="compositionally biased region" description="Basic and acidic residues" evidence="1">
    <location>
        <begin position="79"/>
        <end position="96"/>
    </location>
</feature>
<sequence length="96" mass="11528">MPMPHKRCIFTYKKEKKRERQVKRRVYQGWTLRVQEVTPKEGHYLNWGDLMTMKRKPATHQSEALAKGPYPEGSNPEGIQKDLWGRTREKNYKGRR</sequence>
<keyword evidence="3" id="KW-1185">Reference proteome</keyword>